<name>A0A177HZI5_9ACTN</name>
<reference evidence="1 2" key="1">
    <citation type="submission" date="2015-12" db="EMBL/GenBank/DDBJ databases">
        <title>Genome sequence of Streptomyces sp. G25.</title>
        <authorList>
            <person name="Poehlein A."/>
            <person name="Roettig A."/>
            <person name="Hiessl S."/>
            <person name="Hauschild P."/>
            <person name="Schauer J."/>
            <person name="Madkour M.H."/>
            <person name="Al-Ansari A.M."/>
            <person name="Almakishah N.H."/>
            <person name="Steinbuechel A."/>
            <person name="Daniel R."/>
        </authorList>
    </citation>
    <scope>NUCLEOTIDE SEQUENCE [LARGE SCALE GENOMIC DNA]</scope>
    <source>
        <strain evidence="2">G25(2015)</strain>
    </source>
</reference>
<dbReference type="Proteomes" id="UP000077381">
    <property type="component" value="Unassembled WGS sequence"/>
</dbReference>
<dbReference type="EMBL" id="LOHS01000022">
    <property type="protein sequence ID" value="OAH16225.1"/>
    <property type="molecule type" value="Genomic_DNA"/>
</dbReference>
<dbReference type="RefSeq" id="WP_157902764.1">
    <property type="nucleotide sequence ID" value="NZ_LOHS01000022.1"/>
</dbReference>
<dbReference type="AlphaFoldDB" id="A0A177HZI5"/>
<evidence type="ECO:0000313" key="1">
    <source>
        <dbReference type="EMBL" id="OAH16225.1"/>
    </source>
</evidence>
<sequence>MEFESKRKFVTFDMNGTPIQRAIDKTAVDEGLQAWATAVEAGTAGATRR</sequence>
<proteinExistence type="predicted"/>
<dbReference type="PATRIC" id="fig|1716141.3.peg.438"/>
<organism evidence="1 2">
    <name type="scientific">Streptomyces jeddahensis</name>
    <dbReference type="NCBI Taxonomy" id="1716141"/>
    <lineage>
        <taxon>Bacteria</taxon>
        <taxon>Bacillati</taxon>
        <taxon>Actinomycetota</taxon>
        <taxon>Actinomycetes</taxon>
        <taxon>Kitasatosporales</taxon>
        <taxon>Streptomycetaceae</taxon>
        <taxon>Streptomyces</taxon>
    </lineage>
</organism>
<keyword evidence="2" id="KW-1185">Reference proteome</keyword>
<dbReference type="STRING" id="1716141.STSP_04160"/>
<comment type="caution">
    <text evidence="1">The sequence shown here is derived from an EMBL/GenBank/DDBJ whole genome shotgun (WGS) entry which is preliminary data.</text>
</comment>
<accession>A0A177HZI5</accession>
<dbReference type="OrthoDB" id="9918274at2"/>
<gene>
    <name evidence="1" type="ORF">STSP_04160</name>
</gene>
<protein>
    <submittedName>
        <fullName evidence="1">Uncharacterized protein</fullName>
    </submittedName>
</protein>
<evidence type="ECO:0000313" key="2">
    <source>
        <dbReference type="Proteomes" id="UP000077381"/>
    </source>
</evidence>